<feature type="domain" description="Rhodanese" evidence="1">
    <location>
        <begin position="44"/>
        <end position="87"/>
    </location>
</feature>
<dbReference type="InterPro" id="IPR036188">
    <property type="entry name" value="FAD/NAD-bd_sf"/>
</dbReference>
<dbReference type="RefSeq" id="XP_019268743.2">
    <property type="nucleotide sequence ID" value="XM_019413198.2"/>
</dbReference>
<reference evidence="3" key="1">
    <citation type="submission" date="2025-08" db="UniProtKB">
        <authorList>
            <consortium name="RefSeq"/>
        </authorList>
    </citation>
    <scope>IDENTIFICATION</scope>
    <source>
        <tissue evidence="3">Whole blood</tissue>
    </source>
</reference>
<evidence type="ECO:0000259" key="1">
    <source>
        <dbReference type="PROSITE" id="PS50206"/>
    </source>
</evidence>
<dbReference type="SUPFAM" id="SSF51905">
    <property type="entry name" value="FAD/NAD(P)-binding domain"/>
    <property type="match status" value="1"/>
</dbReference>
<dbReference type="AlphaFoldDB" id="A0A9V1DWA4"/>
<gene>
    <name evidence="3" type="primary">LOC109245709</name>
</gene>
<keyword evidence="2" id="KW-1185">Reference proteome</keyword>
<dbReference type="Proteomes" id="UP001165780">
    <property type="component" value="Unplaced"/>
</dbReference>
<dbReference type="PANTHER" id="PTHR13847">
    <property type="entry name" value="SARCOSINE DEHYDROGENASE-RELATED"/>
    <property type="match status" value="1"/>
</dbReference>
<protein>
    <submittedName>
        <fullName evidence="3">Pyruvate dehydrogenase phosphatase regulatory subunit, mitochondrial-like isoform X3</fullName>
    </submittedName>
</protein>
<dbReference type="GeneID" id="109245709"/>
<organism evidence="2 3">
    <name type="scientific">Panthera pardus</name>
    <name type="common">Leopard</name>
    <name type="synonym">Felis pardus</name>
    <dbReference type="NCBI Taxonomy" id="9691"/>
    <lineage>
        <taxon>Eukaryota</taxon>
        <taxon>Metazoa</taxon>
        <taxon>Chordata</taxon>
        <taxon>Craniata</taxon>
        <taxon>Vertebrata</taxon>
        <taxon>Euteleostomi</taxon>
        <taxon>Mammalia</taxon>
        <taxon>Eutheria</taxon>
        <taxon>Laurasiatheria</taxon>
        <taxon>Carnivora</taxon>
        <taxon>Feliformia</taxon>
        <taxon>Felidae</taxon>
        <taxon>Pantherinae</taxon>
        <taxon>Panthera</taxon>
    </lineage>
</organism>
<evidence type="ECO:0000313" key="2">
    <source>
        <dbReference type="Proteomes" id="UP001165780"/>
    </source>
</evidence>
<dbReference type="GO" id="GO:0005759">
    <property type="term" value="C:mitochondrial matrix"/>
    <property type="evidence" value="ECO:0007669"/>
    <property type="project" value="TreeGrafter"/>
</dbReference>
<accession>A0A9V1DWA4</accession>
<sequence length="153" mass="16875">MFSRLLSVARRQRTGRGWQNWSSGRSGAPAAEAHSVALPAQAQVVICGGGIMGTSVAYHLSKMGWKDIVLLEQGRLAAGSTRFCAGILSTARHLTIEQKMADYSNKLYQQLEQETGIQTGCQRMVKTQMPAHAFIRQRIRRARNQGDTTRLSS</sequence>
<name>A0A9V1DWA4_PANPR</name>
<dbReference type="InterPro" id="IPR006076">
    <property type="entry name" value="FAD-dep_OxRdtase"/>
</dbReference>
<dbReference type="PROSITE" id="PS50206">
    <property type="entry name" value="RHODANESE_3"/>
    <property type="match status" value="1"/>
</dbReference>
<dbReference type="Gene3D" id="3.50.50.60">
    <property type="entry name" value="FAD/NAD(P)-binding domain"/>
    <property type="match status" value="1"/>
</dbReference>
<evidence type="ECO:0000313" key="3">
    <source>
        <dbReference type="RefSeq" id="XP_019268743.2"/>
    </source>
</evidence>
<proteinExistence type="predicted"/>
<dbReference type="PANTHER" id="PTHR13847:SF193">
    <property type="entry name" value="PYRUVATE DEHYDROGENASE PHOSPHATASE REGULATORY SUBUNIT, MITOCHONDRIAL"/>
    <property type="match status" value="1"/>
</dbReference>
<dbReference type="InterPro" id="IPR001763">
    <property type="entry name" value="Rhodanese-like_dom"/>
</dbReference>
<dbReference type="Pfam" id="PF01266">
    <property type="entry name" value="DAO"/>
    <property type="match status" value="1"/>
</dbReference>